<accession>A0ABT6YKU0</accession>
<evidence type="ECO:0000256" key="3">
    <source>
        <dbReference type="ARBA" id="ARBA00023163"/>
    </source>
</evidence>
<evidence type="ECO:0000259" key="4">
    <source>
        <dbReference type="PROSITE" id="PS01124"/>
    </source>
</evidence>
<dbReference type="InterPro" id="IPR009057">
    <property type="entry name" value="Homeodomain-like_sf"/>
</dbReference>
<dbReference type="EMBL" id="JASHID010000004">
    <property type="protein sequence ID" value="MDI9864213.1"/>
    <property type="molecule type" value="Genomic_DNA"/>
</dbReference>
<keyword evidence="3" id="KW-0804">Transcription</keyword>
<dbReference type="SUPFAM" id="SSF51215">
    <property type="entry name" value="Regulatory protein AraC"/>
    <property type="match status" value="1"/>
</dbReference>
<keyword evidence="6" id="KW-1185">Reference proteome</keyword>
<dbReference type="InterPro" id="IPR037923">
    <property type="entry name" value="HTH-like"/>
</dbReference>
<name>A0ABT6YKU0_9BACT</name>
<dbReference type="PROSITE" id="PS01124">
    <property type="entry name" value="HTH_ARAC_FAMILY_2"/>
    <property type="match status" value="1"/>
</dbReference>
<dbReference type="InterPro" id="IPR020449">
    <property type="entry name" value="Tscrpt_reg_AraC-type_HTH"/>
</dbReference>
<dbReference type="RefSeq" id="WP_283369421.1">
    <property type="nucleotide sequence ID" value="NZ_JASHID010000004.1"/>
</dbReference>
<dbReference type="PRINTS" id="PR00032">
    <property type="entry name" value="HTHARAC"/>
</dbReference>
<dbReference type="Gene3D" id="1.10.10.60">
    <property type="entry name" value="Homeodomain-like"/>
    <property type="match status" value="1"/>
</dbReference>
<dbReference type="PANTHER" id="PTHR43280:SF32">
    <property type="entry name" value="TRANSCRIPTIONAL REGULATORY PROTEIN"/>
    <property type="match status" value="1"/>
</dbReference>
<reference evidence="5 6" key="1">
    <citation type="submission" date="2023-05" db="EMBL/GenBank/DDBJ databases">
        <title>Novel species of genus Flectobacillus isolated from stream in China.</title>
        <authorList>
            <person name="Lu H."/>
        </authorList>
    </citation>
    <scope>NUCLEOTIDE SEQUENCE [LARGE SCALE GENOMIC DNA]</scope>
    <source>
        <strain evidence="5 6">DC10W</strain>
    </source>
</reference>
<protein>
    <submittedName>
        <fullName evidence="5">Helix-turn-helix transcriptional regulator</fullName>
    </submittedName>
</protein>
<dbReference type="Pfam" id="PF12833">
    <property type="entry name" value="HTH_18"/>
    <property type="match status" value="1"/>
</dbReference>
<evidence type="ECO:0000313" key="5">
    <source>
        <dbReference type="EMBL" id="MDI9864213.1"/>
    </source>
</evidence>
<dbReference type="SMART" id="SM00342">
    <property type="entry name" value="HTH_ARAC"/>
    <property type="match status" value="1"/>
</dbReference>
<evidence type="ECO:0000256" key="1">
    <source>
        <dbReference type="ARBA" id="ARBA00023015"/>
    </source>
</evidence>
<dbReference type="Proteomes" id="UP001236569">
    <property type="component" value="Unassembled WGS sequence"/>
</dbReference>
<dbReference type="InterPro" id="IPR018060">
    <property type="entry name" value="HTH_AraC"/>
</dbReference>
<comment type="caution">
    <text evidence="5">The sequence shown here is derived from an EMBL/GenBank/DDBJ whole genome shotgun (WGS) entry which is preliminary data.</text>
</comment>
<keyword evidence="1" id="KW-0805">Transcription regulation</keyword>
<keyword evidence="2" id="KW-0238">DNA-binding</keyword>
<organism evidence="5 6">
    <name type="scientific">Flectobacillus longus</name>
    <dbReference type="NCBI Taxonomy" id="2984207"/>
    <lineage>
        <taxon>Bacteria</taxon>
        <taxon>Pseudomonadati</taxon>
        <taxon>Bacteroidota</taxon>
        <taxon>Cytophagia</taxon>
        <taxon>Cytophagales</taxon>
        <taxon>Flectobacillaceae</taxon>
        <taxon>Flectobacillus</taxon>
    </lineage>
</organism>
<feature type="domain" description="HTH araC/xylS-type" evidence="4">
    <location>
        <begin position="189"/>
        <end position="299"/>
    </location>
</feature>
<proteinExistence type="predicted"/>
<evidence type="ECO:0000256" key="2">
    <source>
        <dbReference type="ARBA" id="ARBA00023125"/>
    </source>
</evidence>
<gene>
    <name evidence="5" type="ORF">QM480_07750</name>
</gene>
<dbReference type="PANTHER" id="PTHR43280">
    <property type="entry name" value="ARAC-FAMILY TRANSCRIPTIONAL REGULATOR"/>
    <property type="match status" value="1"/>
</dbReference>
<dbReference type="SUPFAM" id="SSF46689">
    <property type="entry name" value="Homeodomain-like"/>
    <property type="match status" value="1"/>
</dbReference>
<sequence length="302" mass="35794">MPTSEKIEDFYLQKFNQLPEFVDKKNGHFNVFSLKPFVGEFANPLPYRKRDYYKVTLMKGSGNVHYADRTASVERYAIVFTNPNIPYKWENTDKVQDGYFCIFSGMFFNQFGNINEYTVFQPSGVHIFELDEEQYLLLEKHFLRMLEEIQTDYQFKFDVLRTIMYEILHYVMRTHPALIFEKTKANSNQRIYNLFLELLERQFPIDNIYQKVQVKAPSEFAEQLNVHVNHLNRVVKESSERTTSELIAERFLKESKQLLKQSNWNIAQISDALGFHEVTNFNSFFKKHTGTTPSKYRSGQAE</sequence>
<evidence type="ECO:0000313" key="6">
    <source>
        <dbReference type="Proteomes" id="UP001236569"/>
    </source>
</evidence>